<dbReference type="InterPro" id="IPR035681">
    <property type="entry name" value="ComA-like_MBL"/>
</dbReference>
<dbReference type="AlphaFoldDB" id="A0A8J3TCV3"/>
<name>A0A8J3TCV3_9ACTN</name>
<sequence>MSADAYPDLRLAGVATGTWLAALAALHLSGRAGAAVAVAAGLVAVAVAAGLVAVVVAVGRRSGRMPAGAVGAVSGRTAVVAVLVGVVAGAGVTACRVALRDAGPVAALAREGATVAAALVVTDDPRPTPGAVGGPTRYAVAADLTRLSPTGRPALRLSTRVLVLGGDPSWRGVLPGQRVEVDGRIVAARGGDLRSAVLSVPGAPRLIGRASWAQRSAGRLRAGLQRACAPLPPEPGGLLPGLVVGDTTRLEPAVADDFRTTGMTHLLAVSGSNVAIVLGFVLGLARWCRAGPRLAAAISVVALVGFVILVRPSPSVLRAAALGALVLVALASGRPRAAVPGLAAVVIVLVLVDPQLAGEPGFALSVLATAGILLLAPGWRDGLRRHRVPAGLAEAIAVPAAAQLACAPVIAALSGTIGLVAVPANLLAVPAVAPATVLGVAAALLSPVWPAGAELAAWLAAWPARWLVLVGRYGAQAPAGTAPWPTGAVGGVLLAGVLVALLVAARHPLVRRLAAVVTIATVVGTLPVRLVASGWPPPGWLLVMCDVGQGDAVVLPVTPGQAVVVDAGPDPPSVDACLRRLGVRHVPLLVISHFHVDHVGGVEGVFRDRSVGAVVTTAHPEPALGRRQVLAAATARQTPVRQATAGEVYPAGGLRLTVVGPGRPLVNTRSDPNNNSLVLRATVRGHSVLLAGDAEEDEQQGLLGDPVRVDVLKVAHHGSAFQDPRFLDEVDPSVALVSVGAGNAYGHPNPAVLHRLARGGARVLRTDVSGDLAVVDTDGRLAVAARGRQPGRRRAALPAPPPVAPAVRRRRSWDDGCRASTVVSRRTSRPR</sequence>
<feature type="region of interest" description="Disordered" evidence="6">
    <location>
        <begin position="786"/>
        <end position="831"/>
    </location>
</feature>
<evidence type="ECO:0000256" key="3">
    <source>
        <dbReference type="ARBA" id="ARBA00022692"/>
    </source>
</evidence>
<feature type="transmembrane region" description="Helical" evidence="7">
    <location>
        <begin position="34"/>
        <end position="58"/>
    </location>
</feature>
<dbReference type="InterPro" id="IPR001279">
    <property type="entry name" value="Metallo-B-lactamas"/>
</dbReference>
<dbReference type="CDD" id="cd07731">
    <property type="entry name" value="ComA-like_MBL-fold"/>
    <property type="match status" value="1"/>
</dbReference>
<dbReference type="GO" id="GO:0005886">
    <property type="term" value="C:plasma membrane"/>
    <property type="evidence" value="ECO:0007669"/>
    <property type="project" value="UniProtKB-SubCell"/>
</dbReference>
<dbReference type="EMBL" id="BOON01000021">
    <property type="protein sequence ID" value="GII22827.1"/>
    <property type="molecule type" value="Genomic_DNA"/>
</dbReference>
<accession>A0A8J3TCV3</accession>
<evidence type="ECO:0000256" key="1">
    <source>
        <dbReference type="ARBA" id="ARBA00004651"/>
    </source>
</evidence>
<feature type="transmembrane region" description="Helical" evidence="7">
    <location>
        <begin position="78"/>
        <end position="99"/>
    </location>
</feature>
<dbReference type="RefSeq" id="WP_168115621.1">
    <property type="nucleotide sequence ID" value="NZ_BOON01000021.1"/>
</dbReference>
<evidence type="ECO:0000313" key="10">
    <source>
        <dbReference type="Proteomes" id="UP000599074"/>
    </source>
</evidence>
<comment type="caution">
    <text evidence="9">The sequence shown here is derived from an EMBL/GenBank/DDBJ whole genome shotgun (WGS) entry which is preliminary data.</text>
</comment>
<dbReference type="SMART" id="SM00849">
    <property type="entry name" value="Lactamase_B"/>
    <property type="match status" value="1"/>
</dbReference>
<evidence type="ECO:0000256" key="7">
    <source>
        <dbReference type="SAM" id="Phobius"/>
    </source>
</evidence>
<feature type="transmembrane region" description="Helical" evidence="7">
    <location>
        <begin position="316"/>
        <end position="332"/>
    </location>
</feature>
<feature type="transmembrane region" description="Helical" evidence="7">
    <location>
        <begin position="9"/>
        <end position="28"/>
    </location>
</feature>
<keyword evidence="4 7" id="KW-1133">Transmembrane helix</keyword>
<evidence type="ECO:0000256" key="2">
    <source>
        <dbReference type="ARBA" id="ARBA00022475"/>
    </source>
</evidence>
<evidence type="ECO:0000256" key="4">
    <source>
        <dbReference type="ARBA" id="ARBA00022989"/>
    </source>
</evidence>
<dbReference type="PANTHER" id="PTHR30619:SF1">
    <property type="entry name" value="RECOMBINATION PROTEIN 2"/>
    <property type="match status" value="1"/>
</dbReference>
<dbReference type="Proteomes" id="UP000599074">
    <property type="component" value="Unassembled WGS sequence"/>
</dbReference>
<dbReference type="InterPro" id="IPR004477">
    <property type="entry name" value="ComEC_N"/>
</dbReference>
<dbReference type="InterPro" id="IPR052159">
    <property type="entry name" value="Competence_DNA_uptake"/>
</dbReference>
<feature type="transmembrane region" description="Helical" evidence="7">
    <location>
        <begin position="266"/>
        <end position="287"/>
    </location>
</feature>
<keyword evidence="2" id="KW-1003">Cell membrane</keyword>
<feature type="domain" description="Metallo-beta-lactamase" evidence="8">
    <location>
        <begin position="549"/>
        <end position="743"/>
    </location>
</feature>
<gene>
    <name evidence="9" type="primary">comE</name>
    <name evidence="9" type="ORF">Pme01_24240</name>
</gene>
<dbReference type="Pfam" id="PF00753">
    <property type="entry name" value="Lactamase_B"/>
    <property type="match status" value="1"/>
</dbReference>
<feature type="transmembrane region" description="Helical" evidence="7">
    <location>
        <begin position="294"/>
        <end position="310"/>
    </location>
</feature>
<dbReference type="InterPro" id="IPR036866">
    <property type="entry name" value="RibonucZ/Hydroxyglut_hydro"/>
</dbReference>
<keyword evidence="3 7" id="KW-0812">Transmembrane</keyword>
<feature type="transmembrane region" description="Helical" evidence="7">
    <location>
        <begin position="513"/>
        <end position="535"/>
    </location>
</feature>
<evidence type="ECO:0000256" key="5">
    <source>
        <dbReference type="ARBA" id="ARBA00023136"/>
    </source>
</evidence>
<dbReference type="Pfam" id="PF03772">
    <property type="entry name" value="Competence"/>
    <property type="match status" value="1"/>
</dbReference>
<proteinExistence type="predicted"/>
<comment type="subcellular location">
    <subcellularLocation>
        <location evidence="1">Cell membrane</location>
        <topology evidence="1">Multi-pass membrane protein</topology>
    </subcellularLocation>
</comment>
<dbReference type="Gene3D" id="3.60.15.10">
    <property type="entry name" value="Ribonuclease Z/Hydroxyacylglutathione hydrolase-like"/>
    <property type="match status" value="1"/>
</dbReference>
<reference evidence="9" key="1">
    <citation type="submission" date="2021-01" db="EMBL/GenBank/DDBJ databases">
        <title>Whole genome shotgun sequence of Planosporangium mesophilum NBRC 109066.</title>
        <authorList>
            <person name="Komaki H."/>
            <person name="Tamura T."/>
        </authorList>
    </citation>
    <scope>NUCLEOTIDE SEQUENCE</scope>
    <source>
        <strain evidence="9">NBRC 109066</strain>
    </source>
</reference>
<feature type="transmembrane region" description="Helical" evidence="7">
    <location>
        <begin position="455"/>
        <end position="475"/>
    </location>
</feature>
<keyword evidence="5 7" id="KW-0472">Membrane</keyword>
<evidence type="ECO:0000256" key="6">
    <source>
        <dbReference type="SAM" id="MobiDB-lite"/>
    </source>
</evidence>
<feature type="transmembrane region" description="Helical" evidence="7">
    <location>
        <begin position="400"/>
        <end position="421"/>
    </location>
</feature>
<evidence type="ECO:0000259" key="8">
    <source>
        <dbReference type="SMART" id="SM00849"/>
    </source>
</evidence>
<evidence type="ECO:0000313" key="9">
    <source>
        <dbReference type="EMBL" id="GII22827.1"/>
    </source>
</evidence>
<dbReference type="PANTHER" id="PTHR30619">
    <property type="entry name" value="DNA INTERNALIZATION/COMPETENCE PROTEIN COMEC/REC2"/>
    <property type="match status" value="1"/>
</dbReference>
<organism evidence="9 10">
    <name type="scientific">Planosporangium mesophilum</name>
    <dbReference type="NCBI Taxonomy" id="689768"/>
    <lineage>
        <taxon>Bacteria</taxon>
        <taxon>Bacillati</taxon>
        <taxon>Actinomycetota</taxon>
        <taxon>Actinomycetes</taxon>
        <taxon>Micromonosporales</taxon>
        <taxon>Micromonosporaceae</taxon>
        <taxon>Planosporangium</taxon>
    </lineage>
</organism>
<feature type="transmembrane region" description="Helical" evidence="7">
    <location>
        <begin position="339"/>
        <end position="356"/>
    </location>
</feature>
<dbReference type="SUPFAM" id="SSF56281">
    <property type="entry name" value="Metallo-hydrolase/oxidoreductase"/>
    <property type="match status" value="1"/>
</dbReference>
<protein>
    <submittedName>
        <fullName evidence="9">Competence protein ComEC</fullName>
    </submittedName>
</protein>
<feature type="transmembrane region" description="Helical" evidence="7">
    <location>
        <begin position="362"/>
        <end position="379"/>
    </location>
</feature>
<feature type="transmembrane region" description="Helical" evidence="7">
    <location>
        <begin position="427"/>
        <end position="448"/>
    </location>
</feature>
<feature type="transmembrane region" description="Helical" evidence="7">
    <location>
        <begin position="487"/>
        <end position="506"/>
    </location>
</feature>
<keyword evidence="10" id="KW-1185">Reference proteome</keyword>
<dbReference type="NCBIfam" id="TIGR00360">
    <property type="entry name" value="ComEC_N-term"/>
    <property type="match status" value="1"/>
</dbReference>